<dbReference type="InParanoid" id="A0A0C9ZVW5"/>
<protein>
    <submittedName>
        <fullName evidence="2">Uncharacterized protein</fullName>
    </submittedName>
</protein>
<feature type="compositionally biased region" description="Acidic residues" evidence="1">
    <location>
        <begin position="230"/>
        <end position="253"/>
    </location>
</feature>
<feature type="compositionally biased region" description="Acidic residues" evidence="1">
    <location>
        <begin position="79"/>
        <end position="94"/>
    </location>
</feature>
<sequence>MPLTTRSGRLPKAPPRAKDGNEARSRPGPKSANVPRARPKPRPLPRSERSDPLTSSAEEDIFFSNFARRSFVRNKSNDASEEPEAQLPDDDTDNDTQQVEASLRDNSAVLRNESDTGTGISPATAQSDAPSNTDSVIQTNKRENTADPSNADSVIQTNERENTTAYRPRRSGAQRSYLPSDEGKCAESSGSDSDWAATEERRKKAERHADPMRFPSPSTEGHQKGKEVAEAEADNNDDNSEDCDEEDKLEDGDETTRKAGRLSKEAIMAVHDFGKRVQEEATEIGKRFGKHRQVILTEAGLARKATRKESIWNQHQAWFKTVLHPSKEASLQAWKAKQAEHYHAHSYKDPKNAALWKQIREHFDHAIATPDDLSSRESCSLMMAVREMFAKSVSAVLVTNIYW</sequence>
<dbReference type="EMBL" id="KN835928">
    <property type="protein sequence ID" value="KIK33506.1"/>
    <property type="molecule type" value="Genomic_DNA"/>
</dbReference>
<dbReference type="Proteomes" id="UP000054485">
    <property type="component" value="Unassembled WGS sequence"/>
</dbReference>
<organism evidence="2 3">
    <name type="scientific">Suillus luteus UH-Slu-Lm8-n1</name>
    <dbReference type="NCBI Taxonomy" id="930992"/>
    <lineage>
        <taxon>Eukaryota</taxon>
        <taxon>Fungi</taxon>
        <taxon>Dikarya</taxon>
        <taxon>Basidiomycota</taxon>
        <taxon>Agaricomycotina</taxon>
        <taxon>Agaricomycetes</taxon>
        <taxon>Agaricomycetidae</taxon>
        <taxon>Boletales</taxon>
        <taxon>Suillineae</taxon>
        <taxon>Suillaceae</taxon>
        <taxon>Suillus</taxon>
    </lineage>
</organism>
<dbReference type="AlphaFoldDB" id="A0A0C9ZVW5"/>
<proteinExistence type="predicted"/>
<evidence type="ECO:0000313" key="3">
    <source>
        <dbReference type="Proteomes" id="UP000054485"/>
    </source>
</evidence>
<accession>A0A0C9ZVW5</accession>
<feature type="compositionally biased region" description="Basic and acidic residues" evidence="1">
    <location>
        <begin position="198"/>
        <end position="211"/>
    </location>
</feature>
<gene>
    <name evidence="2" type="ORF">CY34DRAFT_18327</name>
</gene>
<feature type="compositionally biased region" description="Polar residues" evidence="1">
    <location>
        <begin position="115"/>
        <end position="139"/>
    </location>
</feature>
<keyword evidence="3" id="KW-1185">Reference proteome</keyword>
<feature type="compositionally biased region" description="Polar residues" evidence="1">
    <location>
        <begin position="146"/>
        <end position="157"/>
    </location>
</feature>
<evidence type="ECO:0000256" key="1">
    <source>
        <dbReference type="SAM" id="MobiDB-lite"/>
    </source>
</evidence>
<dbReference type="HOGENOM" id="CLU_683658_0_0_1"/>
<feature type="region of interest" description="Disordered" evidence="1">
    <location>
        <begin position="1"/>
        <end position="263"/>
    </location>
</feature>
<reference evidence="3" key="2">
    <citation type="submission" date="2015-01" db="EMBL/GenBank/DDBJ databases">
        <title>Evolutionary Origins and Diversification of the Mycorrhizal Mutualists.</title>
        <authorList>
            <consortium name="DOE Joint Genome Institute"/>
            <consortium name="Mycorrhizal Genomics Consortium"/>
            <person name="Kohler A."/>
            <person name="Kuo A."/>
            <person name="Nagy L.G."/>
            <person name="Floudas D."/>
            <person name="Copeland A."/>
            <person name="Barry K.W."/>
            <person name="Cichocki N."/>
            <person name="Veneault-Fourrey C."/>
            <person name="LaButti K."/>
            <person name="Lindquist E.A."/>
            <person name="Lipzen A."/>
            <person name="Lundell T."/>
            <person name="Morin E."/>
            <person name="Murat C."/>
            <person name="Riley R."/>
            <person name="Ohm R."/>
            <person name="Sun H."/>
            <person name="Tunlid A."/>
            <person name="Henrissat B."/>
            <person name="Grigoriev I.V."/>
            <person name="Hibbett D.S."/>
            <person name="Martin F."/>
        </authorList>
    </citation>
    <scope>NUCLEOTIDE SEQUENCE [LARGE SCALE GENOMIC DNA]</scope>
    <source>
        <strain evidence="3">UH-Slu-Lm8-n1</strain>
    </source>
</reference>
<evidence type="ECO:0000313" key="2">
    <source>
        <dbReference type="EMBL" id="KIK33506.1"/>
    </source>
</evidence>
<reference evidence="2 3" key="1">
    <citation type="submission" date="2014-04" db="EMBL/GenBank/DDBJ databases">
        <authorList>
            <consortium name="DOE Joint Genome Institute"/>
            <person name="Kuo A."/>
            <person name="Ruytinx J."/>
            <person name="Rineau F."/>
            <person name="Colpaert J."/>
            <person name="Kohler A."/>
            <person name="Nagy L.G."/>
            <person name="Floudas D."/>
            <person name="Copeland A."/>
            <person name="Barry K.W."/>
            <person name="Cichocki N."/>
            <person name="Veneault-Fourrey C."/>
            <person name="LaButti K."/>
            <person name="Lindquist E.A."/>
            <person name="Lipzen A."/>
            <person name="Lundell T."/>
            <person name="Morin E."/>
            <person name="Murat C."/>
            <person name="Sun H."/>
            <person name="Tunlid A."/>
            <person name="Henrissat B."/>
            <person name="Grigoriev I.V."/>
            <person name="Hibbett D.S."/>
            <person name="Martin F."/>
            <person name="Nordberg H.P."/>
            <person name="Cantor M.N."/>
            <person name="Hua S.X."/>
        </authorList>
    </citation>
    <scope>NUCLEOTIDE SEQUENCE [LARGE SCALE GENOMIC DNA]</scope>
    <source>
        <strain evidence="2 3">UH-Slu-Lm8-n1</strain>
    </source>
</reference>
<dbReference type="OrthoDB" id="2666400at2759"/>
<feature type="compositionally biased region" description="Basic and acidic residues" evidence="1">
    <location>
        <begin position="16"/>
        <end position="25"/>
    </location>
</feature>
<name>A0A0C9ZVW5_9AGAM</name>